<gene>
    <name evidence="9" type="ORF">GBK04_26020</name>
</gene>
<keyword evidence="10" id="KW-1185">Reference proteome</keyword>
<evidence type="ECO:0000259" key="8">
    <source>
        <dbReference type="Pfam" id="PF12704"/>
    </source>
</evidence>
<feature type="transmembrane region" description="Helical" evidence="6">
    <location>
        <begin position="759"/>
        <end position="782"/>
    </location>
</feature>
<feature type="domain" description="MacB-like periplasmic core" evidence="8">
    <location>
        <begin position="471"/>
        <end position="604"/>
    </location>
</feature>
<keyword evidence="2" id="KW-1003">Cell membrane</keyword>
<evidence type="ECO:0000313" key="10">
    <source>
        <dbReference type="Proteomes" id="UP000479293"/>
    </source>
</evidence>
<evidence type="ECO:0000256" key="5">
    <source>
        <dbReference type="ARBA" id="ARBA00023136"/>
    </source>
</evidence>
<dbReference type="PANTHER" id="PTHR30572">
    <property type="entry name" value="MEMBRANE COMPONENT OF TRANSPORTER-RELATED"/>
    <property type="match status" value="1"/>
</dbReference>
<comment type="subcellular location">
    <subcellularLocation>
        <location evidence="1">Cell membrane</location>
        <topology evidence="1">Multi-pass membrane protein</topology>
    </subcellularLocation>
</comment>
<dbReference type="Pfam" id="PF02687">
    <property type="entry name" value="FtsX"/>
    <property type="match status" value="2"/>
</dbReference>
<evidence type="ECO:0000256" key="2">
    <source>
        <dbReference type="ARBA" id="ARBA00022475"/>
    </source>
</evidence>
<evidence type="ECO:0000256" key="6">
    <source>
        <dbReference type="SAM" id="Phobius"/>
    </source>
</evidence>
<comment type="caution">
    <text evidence="9">The sequence shown here is derived from an EMBL/GenBank/DDBJ whole genome shotgun (WGS) entry which is preliminary data.</text>
</comment>
<evidence type="ECO:0000256" key="4">
    <source>
        <dbReference type="ARBA" id="ARBA00022989"/>
    </source>
</evidence>
<protein>
    <submittedName>
        <fullName evidence="9">FtsX-like permease family protein</fullName>
    </submittedName>
</protein>
<dbReference type="InterPro" id="IPR003838">
    <property type="entry name" value="ABC3_permease_C"/>
</dbReference>
<evidence type="ECO:0000259" key="7">
    <source>
        <dbReference type="Pfam" id="PF02687"/>
    </source>
</evidence>
<sequence>MLAHYLTLSLRRLWRQRQANLIRLASLSLGLASGLVIFLVVDYMFSFDRHHPHMDRSFWVVTDIKRESTLQTDAAPRPLAEVLRQDYPFVASATRLETVFGRTLSVPGGKRGWMKKFNEARNVCFAEPQYFDHFRVEWVTGDPGTALASPNTVVLSERYARKYFEGADPIGRTLRLDNRVELTVTGLIRNPPPNTQLRYDALISYATLPGLEPEGAMRDWEGLQSMCFVLLREGASPRQLTGALDAVRKKHLPPGKAAQFAYHLLPLGELNHERSGMAPRPVLYALIAVGLLLVLAACVNYINLATSQALQRAREVGVRKAVGSSRTQLIGQLLLETALLTVLAVAVALILAQLSLPLVNRTLAAQVEALHPAISTADLLRPQSLGWFLGLAAGVVLAAGLYPAWVLSRFKPAQVLTGLPAPRAAGGFTLRRTLIAGQFVLSQLFLTAVLVINAQLGHMQHVDWGFRHERMLTVWLSPPEPVPYEQLRQEWLQLPGVQSVTFGSDPPASPYNRPTPFSYHTATEAEPFETRLRAADEHYLPAFGLSLVAGRNFRSTDTTAQEVLVTETLVRQLGVSPLGAVVGRRMRVKDADRVIVGVVGDFRSGRLNQPVLPVTLVHDLGHTALAVLTLSAACPPTTPAAIRRVWDKALPDRVYKADRLDELLESFLGMERLLAGFVRTFALLAMAMSCVGLYGLVTFMAESRAKEIGVRRVLGARTAQLLWLFGREFGRLIILGFLVAAPLGWWLTESWLQQYAYRITLGVWLPAATLGLTVLVTALTVLGHALRAAVANPVEYLRVQ</sequence>
<organism evidence="9 10">
    <name type="scientific">Salmonirosea aquatica</name>
    <dbReference type="NCBI Taxonomy" id="2654236"/>
    <lineage>
        <taxon>Bacteria</taxon>
        <taxon>Pseudomonadati</taxon>
        <taxon>Bacteroidota</taxon>
        <taxon>Cytophagia</taxon>
        <taxon>Cytophagales</taxon>
        <taxon>Spirosomataceae</taxon>
        <taxon>Salmonirosea</taxon>
    </lineage>
</organism>
<dbReference type="RefSeq" id="WP_152764828.1">
    <property type="nucleotide sequence ID" value="NZ_WHLY01000002.1"/>
</dbReference>
<feature type="domain" description="ABC3 transporter permease C-terminal" evidence="7">
    <location>
        <begin position="680"/>
        <end position="789"/>
    </location>
</feature>
<dbReference type="PANTHER" id="PTHR30572:SF18">
    <property type="entry name" value="ABC-TYPE MACROLIDE FAMILY EXPORT SYSTEM PERMEASE COMPONENT 2"/>
    <property type="match status" value="1"/>
</dbReference>
<reference evidence="9 10" key="1">
    <citation type="submission" date="2019-10" db="EMBL/GenBank/DDBJ databases">
        <title>Draft Genome Sequence of Cytophagaceae sp. SJW1-29.</title>
        <authorList>
            <person name="Choi A."/>
        </authorList>
    </citation>
    <scope>NUCLEOTIDE SEQUENCE [LARGE SCALE GENOMIC DNA]</scope>
    <source>
        <strain evidence="9 10">SJW1-29</strain>
    </source>
</reference>
<dbReference type="AlphaFoldDB" id="A0A7C9BL19"/>
<feature type="transmembrane region" description="Helical" evidence="6">
    <location>
        <begin position="721"/>
        <end position="747"/>
    </location>
</feature>
<feature type="transmembrane region" description="Helical" evidence="6">
    <location>
        <begin position="385"/>
        <end position="407"/>
    </location>
</feature>
<feature type="transmembrane region" description="Helical" evidence="6">
    <location>
        <begin position="21"/>
        <end position="45"/>
    </location>
</feature>
<keyword evidence="4 6" id="KW-1133">Transmembrane helix</keyword>
<accession>A0A7C9BL19</accession>
<dbReference type="InterPro" id="IPR050250">
    <property type="entry name" value="Macrolide_Exporter_MacB"/>
</dbReference>
<proteinExistence type="predicted"/>
<feature type="transmembrane region" description="Helical" evidence="6">
    <location>
        <begin position="433"/>
        <end position="452"/>
    </location>
</feature>
<dbReference type="GO" id="GO:0022857">
    <property type="term" value="F:transmembrane transporter activity"/>
    <property type="evidence" value="ECO:0007669"/>
    <property type="project" value="TreeGrafter"/>
</dbReference>
<feature type="transmembrane region" description="Helical" evidence="6">
    <location>
        <begin position="681"/>
        <end position="701"/>
    </location>
</feature>
<evidence type="ECO:0000256" key="1">
    <source>
        <dbReference type="ARBA" id="ARBA00004651"/>
    </source>
</evidence>
<evidence type="ECO:0000313" key="9">
    <source>
        <dbReference type="EMBL" id="MPR36694.1"/>
    </source>
</evidence>
<name>A0A7C9BL19_9BACT</name>
<dbReference type="Proteomes" id="UP000479293">
    <property type="component" value="Unassembled WGS sequence"/>
</dbReference>
<keyword evidence="5 6" id="KW-0472">Membrane</keyword>
<feature type="domain" description="MacB-like periplasmic core" evidence="8">
    <location>
        <begin position="25"/>
        <end position="246"/>
    </location>
</feature>
<evidence type="ECO:0000256" key="3">
    <source>
        <dbReference type="ARBA" id="ARBA00022692"/>
    </source>
</evidence>
<dbReference type="Pfam" id="PF12704">
    <property type="entry name" value="MacB_PCD"/>
    <property type="match status" value="2"/>
</dbReference>
<dbReference type="GO" id="GO:0005886">
    <property type="term" value="C:plasma membrane"/>
    <property type="evidence" value="ECO:0007669"/>
    <property type="project" value="UniProtKB-SubCell"/>
</dbReference>
<feature type="transmembrane region" description="Helical" evidence="6">
    <location>
        <begin position="282"/>
        <end position="304"/>
    </location>
</feature>
<dbReference type="EMBL" id="WHLY01000002">
    <property type="protein sequence ID" value="MPR36694.1"/>
    <property type="molecule type" value="Genomic_DNA"/>
</dbReference>
<feature type="transmembrane region" description="Helical" evidence="6">
    <location>
        <begin position="333"/>
        <end position="354"/>
    </location>
</feature>
<dbReference type="InterPro" id="IPR025857">
    <property type="entry name" value="MacB_PCD"/>
</dbReference>
<feature type="domain" description="ABC3 transporter permease C-terminal" evidence="7">
    <location>
        <begin position="288"/>
        <end position="411"/>
    </location>
</feature>
<keyword evidence="3 6" id="KW-0812">Transmembrane</keyword>